<reference evidence="2 3" key="1">
    <citation type="journal article" date="2016" name="Nat. Commun.">
        <title>Thousands of microbial genomes shed light on interconnected biogeochemical processes in an aquifer system.</title>
        <authorList>
            <person name="Anantharaman K."/>
            <person name="Brown C.T."/>
            <person name="Hug L.A."/>
            <person name="Sharon I."/>
            <person name="Castelle C.J."/>
            <person name="Probst A.J."/>
            <person name="Thomas B.C."/>
            <person name="Singh A."/>
            <person name="Wilkins M.J."/>
            <person name="Karaoz U."/>
            <person name="Brodie E.L."/>
            <person name="Williams K.H."/>
            <person name="Hubbard S.S."/>
            <person name="Banfield J.F."/>
        </authorList>
    </citation>
    <scope>NUCLEOTIDE SEQUENCE [LARGE SCALE GENOMIC DNA]</scope>
</reference>
<evidence type="ECO:0000313" key="2">
    <source>
        <dbReference type="EMBL" id="OHA92464.1"/>
    </source>
</evidence>
<evidence type="ECO:0000313" key="3">
    <source>
        <dbReference type="Proteomes" id="UP000177746"/>
    </source>
</evidence>
<evidence type="ECO:0000259" key="1">
    <source>
        <dbReference type="PROSITE" id="PS50164"/>
    </source>
</evidence>
<dbReference type="Proteomes" id="UP000177746">
    <property type="component" value="Unassembled WGS sequence"/>
</dbReference>
<feature type="domain" description="GIY-YIG" evidence="1">
    <location>
        <begin position="1"/>
        <end position="79"/>
    </location>
</feature>
<organism evidence="2 3">
    <name type="scientific">Candidatus Zambryskibacteria bacterium RIFCSPHIGHO2_01_FULL_46_30</name>
    <dbReference type="NCBI Taxonomy" id="1802739"/>
    <lineage>
        <taxon>Bacteria</taxon>
        <taxon>Candidatus Zambryskiibacteriota</taxon>
    </lineage>
</organism>
<dbReference type="AlphaFoldDB" id="A0A1G2T5B6"/>
<dbReference type="InterPro" id="IPR035901">
    <property type="entry name" value="GIY-YIG_endonuc_sf"/>
</dbReference>
<proteinExistence type="predicted"/>
<name>A0A1G2T5B6_9BACT</name>
<dbReference type="Gene3D" id="3.40.1440.10">
    <property type="entry name" value="GIY-YIG endonuclease"/>
    <property type="match status" value="1"/>
</dbReference>
<dbReference type="InterPro" id="IPR000305">
    <property type="entry name" value="GIY-YIG_endonuc"/>
</dbReference>
<sequence>MAIVYILFSETTNKIYTGSSHENDFSVRLKSHNAGKVRSTKFGKPWKLIHKEDFLTYNEARKRELFLKTGAGRNWIKNSVKIR</sequence>
<dbReference type="CDD" id="cd10449">
    <property type="entry name" value="GIY-YIG_SLX1_like"/>
    <property type="match status" value="1"/>
</dbReference>
<dbReference type="PROSITE" id="PS50164">
    <property type="entry name" value="GIY_YIG"/>
    <property type="match status" value="1"/>
</dbReference>
<dbReference type="EMBL" id="MHVI01000007">
    <property type="protein sequence ID" value="OHA92464.1"/>
    <property type="molecule type" value="Genomic_DNA"/>
</dbReference>
<accession>A0A1G2T5B6</accession>
<gene>
    <name evidence="2" type="ORF">A2665_00430</name>
</gene>
<comment type="caution">
    <text evidence="2">The sequence shown here is derived from an EMBL/GenBank/DDBJ whole genome shotgun (WGS) entry which is preliminary data.</text>
</comment>
<dbReference type="SUPFAM" id="SSF82771">
    <property type="entry name" value="GIY-YIG endonuclease"/>
    <property type="match status" value="1"/>
</dbReference>
<dbReference type="Pfam" id="PF01541">
    <property type="entry name" value="GIY-YIG"/>
    <property type="match status" value="1"/>
</dbReference>
<protein>
    <recommendedName>
        <fullName evidence="1">GIY-YIG domain-containing protein</fullName>
    </recommendedName>
</protein>